<gene>
    <name evidence="2" type="ORF">FW781_11610</name>
</gene>
<sequence>MKEPELFEERKLVWLALSDLYLDTELQEWQFQYMTGIFLKSPFSFEKIKKIDQYEIFPVLFSNLLNPAGEWAGFEEKRLVKNIMNWMESRSELDILAIKCIYPIYEQVNRDYWKRLEEIYNQIGF</sequence>
<dbReference type="EMBL" id="VTRU01000002">
    <property type="protein sequence ID" value="TZF96074.1"/>
    <property type="molecule type" value="Genomic_DNA"/>
</dbReference>
<dbReference type="AlphaFoldDB" id="A0A5D8ZT06"/>
<name>A0A5D8ZT06_9FLAO</name>
<evidence type="ECO:0000313" key="2">
    <source>
        <dbReference type="EMBL" id="TZF96074.1"/>
    </source>
</evidence>
<dbReference type="OrthoDB" id="8684941at2"/>
<reference evidence="2 3" key="1">
    <citation type="submission" date="2019-08" db="EMBL/GenBank/DDBJ databases">
        <title>Draft genome sequence of Chryseobacterium sp. Gsoil 183.</title>
        <authorList>
            <person name="Im W.-T."/>
        </authorList>
    </citation>
    <scope>NUCLEOTIDE SEQUENCE [LARGE SCALE GENOMIC DNA]</scope>
    <source>
        <strain evidence="2 3">Gsoil 183</strain>
    </source>
</reference>
<organism evidence="2 3">
    <name type="scientific">Chryseobacterium panacisoli</name>
    <dbReference type="NCBI Taxonomy" id="1807141"/>
    <lineage>
        <taxon>Bacteria</taxon>
        <taxon>Pseudomonadati</taxon>
        <taxon>Bacteroidota</taxon>
        <taxon>Flavobacteriia</taxon>
        <taxon>Flavobacteriales</taxon>
        <taxon>Weeksellaceae</taxon>
        <taxon>Chryseobacterium group</taxon>
        <taxon>Chryseobacterium</taxon>
    </lineage>
</organism>
<dbReference type="RefSeq" id="WP_149387585.1">
    <property type="nucleotide sequence ID" value="NZ_VTRU01000002.1"/>
</dbReference>
<evidence type="ECO:0000259" key="1">
    <source>
        <dbReference type="Pfam" id="PF23296"/>
    </source>
</evidence>
<proteinExistence type="predicted"/>
<comment type="caution">
    <text evidence="2">The sequence shown here is derived from an EMBL/GenBank/DDBJ whole genome shotgun (WGS) entry which is preliminary data.</text>
</comment>
<dbReference type="Pfam" id="PF23296">
    <property type="entry name" value="DUF7079"/>
    <property type="match status" value="1"/>
</dbReference>
<dbReference type="InterPro" id="IPR055507">
    <property type="entry name" value="DUF7079"/>
</dbReference>
<dbReference type="Proteomes" id="UP000323884">
    <property type="component" value="Unassembled WGS sequence"/>
</dbReference>
<evidence type="ECO:0000313" key="3">
    <source>
        <dbReference type="Proteomes" id="UP000323884"/>
    </source>
</evidence>
<keyword evidence="3" id="KW-1185">Reference proteome</keyword>
<feature type="domain" description="DUF7079" evidence="1">
    <location>
        <begin position="8"/>
        <end position="118"/>
    </location>
</feature>
<accession>A0A5D8ZT06</accession>
<protein>
    <recommendedName>
        <fullName evidence="1">DUF7079 domain-containing protein</fullName>
    </recommendedName>
</protein>